<proteinExistence type="predicted"/>
<dbReference type="KEGG" id="carl:PXC00_11945"/>
<protein>
    <submittedName>
        <fullName evidence="1">Uncharacterized protein</fullName>
    </submittedName>
</protein>
<evidence type="ECO:0000313" key="2">
    <source>
        <dbReference type="Proteomes" id="UP001300604"/>
    </source>
</evidence>
<organism evidence="1 2">
    <name type="scientific">Caproicibacterium argilliputei</name>
    <dbReference type="NCBI Taxonomy" id="3030016"/>
    <lineage>
        <taxon>Bacteria</taxon>
        <taxon>Bacillati</taxon>
        <taxon>Bacillota</taxon>
        <taxon>Clostridia</taxon>
        <taxon>Eubacteriales</taxon>
        <taxon>Oscillospiraceae</taxon>
        <taxon>Caproicibacterium</taxon>
    </lineage>
</organism>
<evidence type="ECO:0000313" key="1">
    <source>
        <dbReference type="EMBL" id="WOC31893.1"/>
    </source>
</evidence>
<gene>
    <name evidence="1" type="ORF">PXC00_11945</name>
</gene>
<dbReference type="Proteomes" id="UP001300604">
    <property type="component" value="Chromosome"/>
</dbReference>
<dbReference type="RefSeq" id="WP_275844708.1">
    <property type="nucleotide sequence ID" value="NZ_CP135996.1"/>
</dbReference>
<keyword evidence="2" id="KW-1185">Reference proteome</keyword>
<sequence>MEKSGFFNSTSGDRMYDASDFAGYFSKLVSNGIFYANADNLRVTPGGGLSVNVLAGSAWINGYAYENTEELNLTLAAADGVNSRIDRVVVRWDAVERKISAAVLTGTAAASPTAPDITRSDNLYDLVLANVMIPAGAVYIATQHLTDKRLDTALCGTVNSLITAVYE</sequence>
<accession>A0AA97H350</accession>
<reference evidence="2" key="3">
    <citation type="submission" date="2024-06" db="EMBL/GenBank/DDBJ databases">
        <authorList>
            <person name="Zeng C."/>
        </authorList>
    </citation>
    <scope>NUCLEOTIDE SEQUENCE [LARGE SCALE GENOMIC DNA]</scope>
    <source>
        <strain evidence="2">ZCY20-5</strain>
    </source>
</reference>
<reference evidence="1 2" key="1">
    <citation type="submission" date="2024-06" db="EMBL/GenBank/DDBJ databases">
        <title>Caproicibacterium argilliputei sp. nov, a novel caproic acid producing anaerobic bacterium isolated from pit mud.</title>
        <authorList>
            <person name="Xia S."/>
        </authorList>
    </citation>
    <scope>NUCLEOTIDE SEQUENCE [LARGE SCALE GENOMIC DNA]</scope>
    <source>
        <strain evidence="1 2">ZCY20-5</strain>
    </source>
</reference>
<name>A0AA97H350_9FIRM</name>
<dbReference type="EMBL" id="CP135996">
    <property type="protein sequence ID" value="WOC31893.1"/>
    <property type="molecule type" value="Genomic_DNA"/>
</dbReference>
<dbReference type="AlphaFoldDB" id="A0AA97H350"/>
<reference evidence="2" key="2">
    <citation type="submission" date="2024-06" db="EMBL/GenBank/DDBJ databases">
        <title>Caproicibacterium argilliputei sp. nov, a novel caproic acid producing anaerobic bacterium isolated from pit mud.</title>
        <authorList>
            <person name="Zeng C."/>
        </authorList>
    </citation>
    <scope>NUCLEOTIDE SEQUENCE [LARGE SCALE GENOMIC DNA]</scope>
    <source>
        <strain evidence="2">ZCY20-5</strain>
    </source>
</reference>